<evidence type="ECO:0000256" key="11">
    <source>
        <dbReference type="ARBA" id="ARBA00023136"/>
    </source>
</evidence>
<sequence length="918" mass="100280">MTSNAPNPASDRKFQALAQCSPFGIFHTDGTGSVVYTNDAWQEMSGQDAAQTLGFGWSAVVHPEDRERVLAQWQGAAVGGGKDFATSYRIVRPDGSVRHLQVKARALDGDDAGYVGVALDISQQIEAAEQLRENNELLQAMIAHIPCGISVFDRNLKLQVGNPLFRQLLELPDHLFEGEPDFRSLNMYTARRLAPDDPQAEVDRRLQAALHPQQRVHELNRANGQVLEVRRALMPAGGFVTTYTDVTANKKTLQSLREAKEEAEQAALAKSAFLATMSHEIRTPMNGVIGMTSLLLDTPLTEEQREFTEVIRQSGEGLLVVINDILDYSKIESGNMDLEWLPFDLQETLESSIELLALKAQEKKLDLLYLIEPDVPQWIYGDLARLRQVLVNLISNALKFTDQGEVFVSVRNSRQPAAGAPRSVLLEVCVKDTGIGIPADKLDRLFQAFSQVDSSTARRFGGTGLGLAISRRLVEAMGGRMWVESEAGVGARFYFSLLTEAALPVENGNAVPRPELRGKRALLVDDNVTNLRILSLQSGRWGMTHRACESPWAALAALEAGEHFDVVITDMHMPEMDGAAFARKVKALRPGMPIVLLSSVSMRQTPDAQLFASVLTKPARQLALFDALVAALPASQPVQRTAGARVSQFDSSLAERMPLRILLAEDNEVNRKVALRMLKGFGYNADVAGNGLEVLEALQRQRYDLVLMDIQMPELDGLEATRRIVRDVPSNIRPRIIAMSANALREDAEAAVHAGVDDYVVKPISVPMLRAALERSGELAAQRKGQSQPAPLAPTPADMLCDMLDDEHLRSFIDLDPSGEFVAGLVKSFAGNSRQSLAQMRQAVAQNKAAEAGGLAHQLKGTSSTLGIRQMTRLCAAIEDMAARGELVGAAAVVDQCEREFQAGLAALDVFMARHSQG</sequence>
<feature type="modified residue" description="4-aspartylphosphate" evidence="13">
    <location>
        <position position="709"/>
    </location>
</feature>
<keyword evidence="11" id="KW-0472">Membrane</keyword>
<protein>
    <recommendedName>
        <fullName evidence="3">histidine kinase</fullName>
        <ecNumber evidence="3">2.7.13.3</ecNumber>
    </recommendedName>
</protein>
<feature type="domain" description="Response regulatory" evidence="15">
    <location>
        <begin position="520"/>
        <end position="632"/>
    </location>
</feature>
<feature type="domain" description="PAS" evidence="16">
    <location>
        <begin position="10"/>
        <end position="80"/>
    </location>
</feature>
<dbReference type="NCBIfam" id="TIGR00229">
    <property type="entry name" value="sensory_box"/>
    <property type="match status" value="1"/>
</dbReference>
<reference evidence="20" key="1">
    <citation type="journal article" date="2019" name="Int. J. Syst. Evol. Microbiol.">
        <title>The Global Catalogue of Microorganisms (GCM) 10K type strain sequencing project: providing services to taxonomists for standard genome sequencing and annotation.</title>
        <authorList>
            <consortium name="The Broad Institute Genomics Platform"/>
            <consortium name="The Broad Institute Genome Sequencing Center for Infectious Disease"/>
            <person name="Wu L."/>
            <person name="Ma J."/>
        </authorList>
    </citation>
    <scope>NUCLEOTIDE SEQUENCE [LARGE SCALE GENOMIC DNA]</scope>
    <source>
        <strain evidence="20">CCUG 57401</strain>
    </source>
</reference>
<accession>A0ABW0NAN5</accession>
<keyword evidence="8" id="KW-0067">ATP-binding</keyword>
<dbReference type="InterPro" id="IPR000014">
    <property type="entry name" value="PAS"/>
</dbReference>
<dbReference type="SMART" id="SM00448">
    <property type="entry name" value="REC"/>
    <property type="match status" value="2"/>
</dbReference>
<feature type="modified residue" description="Phosphohistidine" evidence="12">
    <location>
        <position position="857"/>
    </location>
</feature>
<dbReference type="PANTHER" id="PTHR45339:SF1">
    <property type="entry name" value="HYBRID SIGNAL TRANSDUCTION HISTIDINE KINASE J"/>
    <property type="match status" value="1"/>
</dbReference>
<dbReference type="RefSeq" id="WP_376849662.1">
    <property type="nucleotide sequence ID" value="NZ_JBHSMF010000006.1"/>
</dbReference>
<evidence type="ECO:0000259" key="14">
    <source>
        <dbReference type="PROSITE" id="PS50109"/>
    </source>
</evidence>
<dbReference type="PROSITE" id="PS50110">
    <property type="entry name" value="RESPONSE_REGULATORY"/>
    <property type="match status" value="2"/>
</dbReference>
<evidence type="ECO:0000256" key="8">
    <source>
        <dbReference type="ARBA" id="ARBA00022840"/>
    </source>
</evidence>
<evidence type="ECO:0000259" key="17">
    <source>
        <dbReference type="PROSITE" id="PS50113"/>
    </source>
</evidence>
<feature type="domain" description="PAC" evidence="17">
    <location>
        <begin position="84"/>
        <end position="133"/>
    </location>
</feature>
<dbReference type="EMBL" id="JBHSMF010000006">
    <property type="protein sequence ID" value="MFC5497580.1"/>
    <property type="molecule type" value="Genomic_DNA"/>
</dbReference>
<evidence type="ECO:0000256" key="12">
    <source>
        <dbReference type="PROSITE-ProRule" id="PRU00110"/>
    </source>
</evidence>
<dbReference type="SUPFAM" id="SSF47226">
    <property type="entry name" value="Histidine-containing phosphotransfer domain, HPT domain"/>
    <property type="match status" value="1"/>
</dbReference>
<evidence type="ECO:0000256" key="6">
    <source>
        <dbReference type="ARBA" id="ARBA00022692"/>
    </source>
</evidence>
<dbReference type="SMART" id="SM00086">
    <property type="entry name" value="PAC"/>
    <property type="match status" value="1"/>
</dbReference>
<comment type="caution">
    <text evidence="19">The sequence shown here is derived from an EMBL/GenBank/DDBJ whole genome shotgun (WGS) entry which is preliminary data.</text>
</comment>
<keyword evidence="7" id="KW-0547">Nucleotide-binding</keyword>
<dbReference type="SUPFAM" id="SSF55785">
    <property type="entry name" value="PYP-like sensor domain (PAS domain)"/>
    <property type="match status" value="2"/>
</dbReference>
<dbReference type="PANTHER" id="PTHR45339">
    <property type="entry name" value="HYBRID SIGNAL TRANSDUCTION HISTIDINE KINASE J"/>
    <property type="match status" value="1"/>
</dbReference>
<dbReference type="InterPro" id="IPR001610">
    <property type="entry name" value="PAC"/>
</dbReference>
<evidence type="ECO:0000256" key="13">
    <source>
        <dbReference type="PROSITE-ProRule" id="PRU00169"/>
    </source>
</evidence>
<dbReference type="Proteomes" id="UP001596037">
    <property type="component" value="Unassembled WGS sequence"/>
</dbReference>
<dbReference type="PROSITE" id="PS50109">
    <property type="entry name" value="HIS_KIN"/>
    <property type="match status" value="1"/>
</dbReference>
<dbReference type="SUPFAM" id="SSF47384">
    <property type="entry name" value="Homodimeric domain of signal transducing histidine kinase"/>
    <property type="match status" value="1"/>
</dbReference>
<evidence type="ECO:0000259" key="18">
    <source>
        <dbReference type="PROSITE" id="PS50894"/>
    </source>
</evidence>
<dbReference type="InterPro" id="IPR003661">
    <property type="entry name" value="HisK_dim/P_dom"/>
</dbReference>
<dbReference type="InterPro" id="IPR000700">
    <property type="entry name" value="PAS-assoc_C"/>
</dbReference>
<dbReference type="Pfam" id="PF00072">
    <property type="entry name" value="Response_reg"/>
    <property type="match status" value="2"/>
</dbReference>
<evidence type="ECO:0000313" key="19">
    <source>
        <dbReference type="EMBL" id="MFC5497580.1"/>
    </source>
</evidence>
<dbReference type="SUPFAM" id="SSF52172">
    <property type="entry name" value="CheY-like"/>
    <property type="match status" value="2"/>
</dbReference>
<dbReference type="PROSITE" id="PS50112">
    <property type="entry name" value="PAS"/>
    <property type="match status" value="1"/>
</dbReference>
<dbReference type="InterPro" id="IPR036890">
    <property type="entry name" value="HATPase_C_sf"/>
</dbReference>
<dbReference type="InterPro" id="IPR004358">
    <property type="entry name" value="Sig_transdc_His_kin-like_C"/>
</dbReference>
<dbReference type="InterPro" id="IPR003594">
    <property type="entry name" value="HATPase_dom"/>
</dbReference>
<dbReference type="Pfam" id="PF12860">
    <property type="entry name" value="PAS_7"/>
    <property type="match status" value="1"/>
</dbReference>
<dbReference type="CDD" id="cd00130">
    <property type="entry name" value="PAS"/>
    <property type="match status" value="1"/>
</dbReference>
<dbReference type="InterPro" id="IPR036097">
    <property type="entry name" value="HisK_dim/P_sf"/>
</dbReference>
<dbReference type="Gene3D" id="3.30.450.20">
    <property type="entry name" value="PAS domain"/>
    <property type="match status" value="2"/>
</dbReference>
<evidence type="ECO:0000256" key="2">
    <source>
        <dbReference type="ARBA" id="ARBA00004651"/>
    </source>
</evidence>
<evidence type="ECO:0000256" key="9">
    <source>
        <dbReference type="ARBA" id="ARBA00022989"/>
    </source>
</evidence>
<keyword evidence="9" id="KW-1133">Transmembrane helix</keyword>
<dbReference type="CDD" id="cd00088">
    <property type="entry name" value="HPT"/>
    <property type="match status" value="1"/>
</dbReference>
<organism evidence="19 20">
    <name type="scientific">Caenimonas terrae</name>
    <dbReference type="NCBI Taxonomy" id="696074"/>
    <lineage>
        <taxon>Bacteria</taxon>
        <taxon>Pseudomonadati</taxon>
        <taxon>Pseudomonadota</taxon>
        <taxon>Betaproteobacteria</taxon>
        <taxon>Burkholderiales</taxon>
        <taxon>Comamonadaceae</taxon>
        <taxon>Caenimonas</taxon>
    </lineage>
</organism>
<dbReference type="Gene3D" id="3.40.50.2300">
    <property type="match status" value="2"/>
</dbReference>
<proteinExistence type="predicted"/>
<feature type="modified residue" description="4-aspartylphosphate" evidence="13">
    <location>
        <position position="570"/>
    </location>
</feature>
<comment type="subcellular location">
    <subcellularLocation>
        <location evidence="2">Cell membrane</location>
        <topology evidence="2">Multi-pass membrane protein</topology>
    </subcellularLocation>
</comment>
<evidence type="ECO:0000256" key="5">
    <source>
        <dbReference type="ARBA" id="ARBA00022553"/>
    </source>
</evidence>
<evidence type="ECO:0000259" key="16">
    <source>
        <dbReference type="PROSITE" id="PS50112"/>
    </source>
</evidence>
<evidence type="ECO:0000256" key="10">
    <source>
        <dbReference type="ARBA" id="ARBA00023012"/>
    </source>
</evidence>
<dbReference type="InterPro" id="IPR035965">
    <property type="entry name" value="PAS-like_dom_sf"/>
</dbReference>
<dbReference type="CDD" id="cd16922">
    <property type="entry name" value="HATPase_EvgS-ArcB-TorS-like"/>
    <property type="match status" value="1"/>
</dbReference>
<dbReference type="Pfam" id="PF01627">
    <property type="entry name" value="Hpt"/>
    <property type="match status" value="1"/>
</dbReference>
<keyword evidence="5 13" id="KW-0597">Phosphoprotein</keyword>
<keyword evidence="4" id="KW-1003">Cell membrane</keyword>
<dbReference type="InterPro" id="IPR013655">
    <property type="entry name" value="PAS_fold_3"/>
</dbReference>
<dbReference type="InterPro" id="IPR036641">
    <property type="entry name" value="HPT_dom_sf"/>
</dbReference>
<dbReference type="InterPro" id="IPR008207">
    <property type="entry name" value="Sig_transdc_His_kin_Hpt_dom"/>
</dbReference>
<keyword evidence="6" id="KW-0812">Transmembrane</keyword>
<feature type="domain" description="Histidine kinase" evidence="14">
    <location>
        <begin position="276"/>
        <end position="501"/>
    </location>
</feature>
<dbReference type="SMART" id="SM00091">
    <property type="entry name" value="PAS"/>
    <property type="match status" value="2"/>
</dbReference>
<evidence type="ECO:0000313" key="20">
    <source>
        <dbReference type="Proteomes" id="UP001596037"/>
    </source>
</evidence>
<evidence type="ECO:0000256" key="1">
    <source>
        <dbReference type="ARBA" id="ARBA00000085"/>
    </source>
</evidence>
<dbReference type="PRINTS" id="PR00344">
    <property type="entry name" value="BCTRLSENSOR"/>
</dbReference>
<dbReference type="PROSITE" id="PS50113">
    <property type="entry name" value="PAC"/>
    <property type="match status" value="1"/>
</dbReference>
<keyword evidence="20" id="KW-1185">Reference proteome</keyword>
<dbReference type="InterPro" id="IPR001789">
    <property type="entry name" value="Sig_transdc_resp-reg_receiver"/>
</dbReference>
<feature type="domain" description="HPt" evidence="18">
    <location>
        <begin position="818"/>
        <end position="911"/>
    </location>
</feature>
<dbReference type="SMART" id="SM00388">
    <property type="entry name" value="HisKA"/>
    <property type="match status" value="1"/>
</dbReference>
<dbReference type="InterPro" id="IPR011006">
    <property type="entry name" value="CheY-like_superfamily"/>
</dbReference>
<evidence type="ECO:0000256" key="3">
    <source>
        <dbReference type="ARBA" id="ARBA00012438"/>
    </source>
</evidence>
<dbReference type="SMART" id="SM00387">
    <property type="entry name" value="HATPase_c"/>
    <property type="match status" value="1"/>
</dbReference>
<dbReference type="InterPro" id="IPR005467">
    <property type="entry name" value="His_kinase_dom"/>
</dbReference>
<evidence type="ECO:0000256" key="4">
    <source>
        <dbReference type="ARBA" id="ARBA00022475"/>
    </source>
</evidence>
<dbReference type="CDD" id="cd17546">
    <property type="entry name" value="REC_hyHK_CKI1_RcsC-like"/>
    <property type="match status" value="1"/>
</dbReference>
<dbReference type="Pfam" id="PF02518">
    <property type="entry name" value="HATPase_c"/>
    <property type="match status" value="1"/>
</dbReference>
<dbReference type="EC" id="2.7.13.3" evidence="3"/>
<name>A0ABW0NAN5_9BURK</name>
<keyword evidence="10" id="KW-0902">Two-component regulatory system</keyword>
<dbReference type="Gene3D" id="3.30.565.10">
    <property type="entry name" value="Histidine kinase-like ATPase, C-terminal domain"/>
    <property type="match status" value="1"/>
</dbReference>
<dbReference type="Gene3D" id="1.10.287.130">
    <property type="match status" value="1"/>
</dbReference>
<dbReference type="Pfam" id="PF00512">
    <property type="entry name" value="HisKA"/>
    <property type="match status" value="1"/>
</dbReference>
<dbReference type="Pfam" id="PF08447">
    <property type="entry name" value="PAS_3"/>
    <property type="match status" value="1"/>
</dbReference>
<dbReference type="SUPFAM" id="SSF55874">
    <property type="entry name" value="ATPase domain of HSP90 chaperone/DNA topoisomerase II/histidine kinase"/>
    <property type="match status" value="1"/>
</dbReference>
<evidence type="ECO:0000256" key="7">
    <source>
        <dbReference type="ARBA" id="ARBA00022741"/>
    </source>
</evidence>
<evidence type="ECO:0000259" key="15">
    <source>
        <dbReference type="PROSITE" id="PS50110"/>
    </source>
</evidence>
<feature type="domain" description="Response regulatory" evidence="15">
    <location>
        <begin position="660"/>
        <end position="777"/>
    </location>
</feature>
<dbReference type="CDD" id="cd00082">
    <property type="entry name" value="HisKA"/>
    <property type="match status" value="1"/>
</dbReference>
<comment type="catalytic activity">
    <reaction evidence="1">
        <text>ATP + protein L-histidine = ADP + protein N-phospho-L-histidine.</text>
        <dbReference type="EC" id="2.7.13.3"/>
    </reaction>
</comment>
<gene>
    <name evidence="19" type="ORF">ACFPOE_08555</name>
</gene>
<dbReference type="PROSITE" id="PS50894">
    <property type="entry name" value="HPT"/>
    <property type="match status" value="1"/>
</dbReference>
<dbReference type="Gene3D" id="1.20.120.160">
    <property type="entry name" value="HPT domain"/>
    <property type="match status" value="1"/>
</dbReference>